<dbReference type="Proteomes" id="UP000264217">
    <property type="component" value="Unassembled WGS sequence"/>
</dbReference>
<feature type="domain" description="FecR protein" evidence="2">
    <location>
        <begin position="183"/>
        <end position="272"/>
    </location>
</feature>
<dbReference type="RefSeq" id="WP_117392045.1">
    <property type="nucleotide sequence ID" value="NZ_QWDC01000002.1"/>
</dbReference>
<dbReference type="InterPro" id="IPR032508">
    <property type="entry name" value="FecR_C"/>
</dbReference>
<dbReference type="InterPro" id="IPR012373">
    <property type="entry name" value="Ferrdict_sens_TM"/>
</dbReference>
<feature type="domain" description="Protein FecR C-terminal" evidence="3">
    <location>
        <begin position="314"/>
        <end position="382"/>
    </location>
</feature>
<dbReference type="Pfam" id="PF16344">
    <property type="entry name" value="FecR_C"/>
    <property type="match status" value="1"/>
</dbReference>
<dbReference type="PANTHER" id="PTHR30273">
    <property type="entry name" value="PERIPLASMIC SIGNAL SENSOR AND SIGMA FACTOR ACTIVATOR FECR-RELATED"/>
    <property type="match status" value="1"/>
</dbReference>
<dbReference type="OrthoDB" id="783402at2"/>
<gene>
    <name evidence="4" type="ORF">D0C36_12945</name>
</gene>
<keyword evidence="5" id="KW-1185">Reference proteome</keyword>
<accession>A0A372NTM0</accession>
<keyword evidence="1" id="KW-0812">Transmembrane</keyword>
<dbReference type="Gene3D" id="3.55.50.30">
    <property type="match status" value="1"/>
</dbReference>
<reference evidence="4 5" key="1">
    <citation type="submission" date="2018-08" db="EMBL/GenBank/DDBJ databases">
        <title>Mucilaginibacter sp. MYSH2.</title>
        <authorList>
            <person name="Seo T."/>
        </authorList>
    </citation>
    <scope>NUCLEOTIDE SEQUENCE [LARGE SCALE GENOMIC DNA]</scope>
    <source>
        <strain evidence="4 5">MYSH2</strain>
    </source>
</reference>
<evidence type="ECO:0000313" key="5">
    <source>
        <dbReference type="Proteomes" id="UP000264217"/>
    </source>
</evidence>
<sequence>MPNSRLNDLFDLLNSNNISAEQHTELLSLMADPANEQQVTELLKEKWELFKPNKAPFTAKESEVLLNRINAIARVELPRPQFRIWPRIAAAASILVMICIGGYFLYQKTPATKLATDLQHTTPKQQGIELTLANGKKIAIDPSKQSNTYSSDGIQIGQQKGELVYGPQSKADTGMLMHTLANNSGNKYKLILSDGTEVYLDAQSSVTYPVQFTGKQRKVSITGQAYFKVKHDAQKPFIVNAKDQTVEDIGTEFNIRAYDNVATTTLLEGSVRVHANGIKKGLLLIPGEQATVVGGNLSAKLADAEEVTAWLDGKLIFNHESLESILAEVVRVYDVKFTWESNDLKAIKFTGAVSRTRPINTIINYFRATEQVDFKSEGASIKVTKHK</sequence>
<dbReference type="GO" id="GO:0016989">
    <property type="term" value="F:sigma factor antagonist activity"/>
    <property type="evidence" value="ECO:0007669"/>
    <property type="project" value="TreeGrafter"/>
</dbReference>
<dbReference type="AlphaFoldDB" id="A0A372NTM0"/>
<feature type="transmembrane region" description="Helical" evidence="1">
    <location>
        <begin position="84"/>
        <end position="106"/>
    </location>
</feature>
<dbReference type="Gene3D" id="2.60.120.1440">
    <property type="match status" value="1"/>
</dbReference>
<keyword evidence="1" id="KW-0472">Membrane</keyword>
<dbReference type="InterPro" id="IPR006860">
    <property type="entry name" value="FecR"/>
</dbReference>
<evidence type="ECO:0000259" key="3">
    <source>
        <dbReference type="Pfam" id="PF16344"/>
    </source>
</evidence>
<dbReference type="PANTHER" id="PTHR30273:SF2">
    <property type="entry name" value="PROTEIN FECR"/>
    <property type="match status" value="1"/>
</dbReference>
<organism evidence="4 5">
    <name type="scientific">Mucilaginibacter conchicola</name>
    <dbReference type="NCBI Taxonomy" id="2303333"/>
    <lineage>
        <taxon>Bacteria</taxon>
        <taxon>Pseudomonadati</taxon>
        <taxon>Bacteroidota</taxon>
        <taxon>Sphingobacteriia</taxon>
        <taxon>Sphingobacteriales</taxon>
        <taxon>Sphingobacteriaceae</taxon>
        <taxon>Mucilaginibacter</taxon>
    </lineage>
</organism>
<evidence type="ECO:0000313" key="4">
    <source>
        <dbReference type="EMBL" id="RFZ92334.1"/>
    </source>
</evidence>
<name>A0A372NTM0_9SPHI</name>
<evidence type="ECO:0000259" key="2">
    <source>
        <dbReference type="Pfam" id="PF04773"/>
    </source>
</evidence>
<dbReference type="Pfam" id="PF04773">
    <property type="entry name" value="FecR"/>
    <property type="match status" value="1"/>
</dbReference>
<proteinExistence type="predicted"/>
<protein>
    <submittedName>
        <fullName evidence="4">FecR family protein</fullName>
    </submittedName>
</protein>
<evidence type="ECO:0000256" key="1">
    <source>
        <dbReference type="SAM" id="Phobius"/>
    </source>
</evidence>
<dbReference type="EMBL" id="QWDC01000002">
    <property type="protein sequence ID" value="RFZ92334.1"/>
    <property type="molecule type" value="Genomic_DNA"/>
</dbReference>
<keyword evidence="1" id="KW-1133">Transmembrane helix</keyword>
<comment type="caution">
    <text evidence="4">The sequence shown here is derived from an EMBL/GenBank/DDBJ whole genome shotgun (WGS) entry which is preliminary data.</text>
</comment>